<name>A0A1F5REQ9_9BACT</name>
<evidence type="ECO:0000259" key="1">
    <source>
        <dbReference type="Pfam" id="PF00899"/>
    </source>
</evidence>
<proteinExistence type="predicted"/>
<dbReference type="InterPro" id="IPR035985">
    <property type="entry name" value="Ubiquitin-activating_enz"/>
</dbReference>
<dbReference type="NCBIfam" id="TIGR02354">
    <property type="entry name" value="thiF_fam2"/>
    <property type="match status" value="1"/>
</dbReference>
<dbReference type="Proteomes" id="UP000177230">
    <property type="component" value="Unassembled WGS sequence"/>
</dbReference>
<dbReference type="InterPro" id="IPR012729">
    <property type="entry name" value="ThiF_fam2"/>
</dbReference>
<dbReference type="SUPFAM" id="SSF69572">
    <property type="entry name" value="Activating enzymes of the ubiquitin-like proteins"/>
    <property type="match status" value="1"/>
</dbReference>
<dbReference type="EMBL" id="MFFM01000028">
    <property type="protein sequence ID" value="OGF12946.1"/>
    <property type="molecule type" value="Genomic_DNA"/>
</dbReference>
<dbReference type="Pfam" id="PF00899">
    <property type="entry name" value="ThiF"/>
    <property type="match status" value="1"/>
</dbReference>
<reference evidence="3 4" key="1">
    <citation type="journal article" date="2016" name="Nat. Commun.">
        <title>Thousands of microbial genomes shed light on interconnected biogeochemical processes in an aquifer system.</title>
        <authorList>
            <person name="Anantharaman K."/>
            <person name="Brown C.T."/>
            <person name="Hug L.A."/>
            <person name="Sharon I."/>
            <person name="Castelle C.J."/>
            <person name="Probst A.J."/>
            <person name="Thomas B.C."/>
            <person name="Singh A."/>
            <person name="Wilkins M.J."/>
            <person name="Karaoz U."/>
            <person name="Brodie E.L."/>
            <person name="Williams K.H."/>
            <person name="Hubbard S.S."/>
            <person name="Banfield J.F."/>
        </authorList>
    </citation>
    <scope>NUCLEOTIDE SEQUENCE [LARGE SCALE GENOMIC DNA]</scope>
</reference>
<dbReference type="InterPro" id="IPR000594">
    <property type="entry name" value="ThiF_NAD_FAD-bd"/>
</dbReference>
<accession>A0A1F5REQ9</accession>
<evidence type="ECO:0000259" key="2">
    <source>
        <dbReference type="Pfam" id="PF14453"/>
    </source>
</evidence>
<gene>
    <name evidence="3" type="ORF">A2024_12030</name>
</gene>
<dbReference type="NCBIfam" id="NF006395">
    <property type="entry name" value="PRK08644.1"/>
    <property type="match status" value="1"/>
</dbReference>
<dbReference type="InterPro" id="IPR045886">
    <property type="entry name" value="ThiF/MoeB/HesA"/>
</dbReference>
<dbReference type="GO" id="GO:0008641">
    <property type="term" value="F:ubiquitin-like modifier activating enzyme activity"/>
    <property type="evidence" value="ECO:0007669"/>
    <property type="project" value="InterPro"/>
</dbReference>
<sequence>MKILVNEIAQEIATGSLASDAARLYKNNADLFIRNGFPCGRDVRLEDGDRLVLIKKGEMPKREELEHLLMARHTPGVHDRLKNATVGIAGCGGLGSTAAVALARAGIGKLIIADFDVVEPSNLNRQQYFVEHIGQPKVEALKEIILKANPFAEVECHQVRITPDNVSQLYKTADVIVEAFDLADQKLMLAEAVQKQMPDKPLVIGNGMAGWGDNNLLRTRKVGNIHICGDEVSEAGPGMGLMAPRVGLAACMEANQALEILLGPDPRIQSFVEQEKQNLLNIKQPKGERC</sequence>
<dbReference type="PANTHER" id="PTHR43267">
    <property type="entry name" value="TRNA THREONYLCARBAMOYLADENOSINE DEHYDRATASE"/>
    <property type="match status" value="1"/>
</dbReference>
<dbReference type="AlphaFoldDB" id="A0A1F5REQ9"/>
<dbReference type="GO" id="GO:0061503">
    <property type="term" value="F:tRNA threonylcarbamoyladenosine dehydratase"/>
    <property type="evidence" value="ECO:0007669"/>
    <property type="project" value="TreeGrafter"/>
</dbReference>
<dbReference type="InterPro" id="IPR032726">
    <property type="entry name" value="ThiS-like_dom"/>
</dbReference>
<dbReference type="PANTHER" id="PTHR43267:SF3">
    <property type="entry name" value="THIF PROTEIN"/>
    <property type="match status" value="1"/>
</dbReference>
<organism evidence="3 4">
    <name type="scientific">Candidatus Edwardsbacteria bacterium GWF2_54_11</name>
    <dbReference type="NCBI Taxonomy" id="1817851"/>
    <lineage>
        <taxon>Bacteria</taxon>
        <taxon>Candidatus Edwardsiibacteriota</taxon>
    </lineage>
</organism>
<evidence type="ECO:0000313" key="4">
    <source>
        <dbReference type="Proteomes" id="UP000177230"/>
    </source>
</evidence>
<evidence type="ECO:0000313" key="3">
    <source>
        <dbReference type="EMBL" id="OGF12946.1"/>
    </source>
</evidence>
<feature type="domain" description="THIF-type NAD/FAD binding fold" evidence="1">
    <location>
        <begin position="77"/>
        <end position="270"/>
    </location>
</feature>
<dbReference type="GO" id="GO:0061504">
    <property type="term" value="P:cyclic threonylcarbamoyladenosine biosynthetic process"/>
    <property type="evidence" value="ECO:0007669"/>
    <property type="project" value="TreeGrafter"/>
</dbReference>
<dbReference type="Gene3D" id="3.40.50.720">
    <property type="entry name" value="NAD(P)-binding Rossmann-like Domain"/>
    <property type="match status" value="1"/>
</dbReference>
<comment type="caution">
    <text evidence="3">The sequence shown here is derived from an EMBL/GenBank/DDBJ whole genome shotgun (WGS) entry which is preliminary data.</text>
</comment>
<dbReference type="Pfam" id="PF14453">
    <property type="entry name" value="ThiS-like"/>
    <property type="match status" value="1"/>
</dbReference>
<protein>
    <submittedName>
        <fullName evidence="3">Thiamine biosynthesis protein ThiF</fullName>
    </submittedName>
</protein>
<feature type="domain" description="ThiS-like ubiquitin" evidence="2">
    <location>
        <begin position="1"/>
        <end position="57"/>
    </location>
</feature>